<accession>A0AAW9QCQ6</accession>
<sequence length="653" mass="67448">MATSSKPPGTAQAPVHEHALPLGTRVGGHVVDSVLAVGEFAIVYHAVDPMLRRAVALKEYFAPAFCTRGEDGAVAPRTPADAALFATGRQAFVEEARLLAHLEIPGLVPVTGLFEERGTVVRVMPFAPGRTLASWRALYTDSMDEGALRRLLTDLLVPLEGLHAANLVHGYLQPEQVLLAEGRRALLLGFGTVRRSLQGALDPAYTPVEQLPSGGHLPRGAWSDLYALAALARFAMAAPPPGGRGEQPTAHALRARAPIGHALAHVLERALSPQPGDRPQSVSAFRQAMGLRPSGAPAGDVDFTLPSEPIDMTATRPWPGPASAGTATSRWSAAPAVAPAPPPAAAPETTEPPGMPVPLQPSREGGDTPASAAPAALQPAAGDEEPLPRFLDPRGGWHRPVDTWQPPEAPEHDPIPQLMASSVSYEFRGSVASEAAPAAWTRHGNGAAEASGAPEADPVDAHAAGEPAFGEAPAAPTALSAHEGQADGFELPPTESFAPAGKPGPAEPTLTDPDREPDEDAVRAAIAAAIGSLPPAPPRRGAGASEEAPPPARTEFPRDSEPVPPAEPAVTDEDRAHRPSPLQPASPARRLWLAVAGAVVLLVLMAVVAWSAWKDATAAGPIGSAPSAAGWRAAELSFPGRPASAASRRPAAA</sequence>
<feature type="compositionally biased region" description="Low complexity" evidence="5">
    <location>
        <begin position="461"/>
        <end position="478"/>
    </location>
</feature>
<keyword evidence="6" id="KW-1133">Transmembrane helix</keyword>
<dbReference type="PANTHER" id="PTHR43289">
    <property type="entry name" value="MITOGEN-ACTIVATED PROTEIN KINASE KINASE KINASE 20-RELATED"/>
    <property type="match status" value="1"/>
</dbReference>
<feature type="compositionally biased region" description="Low complexity" evidence="5">
    <location>
        <begin position="530"/>
        <end position="547"/>
    </location>
</feature>
<keyword evidence="2" id="KW-0547">Nucleotide-binding</keyword>
<comment type="caution">
    <text evidence="8">The sequence shown here is derived from an EMBL/GenBank/DDBJ whole genome shotgun (WGS) entry which is preliminary data.</text>
</comment>
<evidence type="ECO:0000256" key="3">
    <source>
        <dbReference type="ARBA" id="ARBA00022777"/>
    </source>
</evidence>
<dbReference type="EMBL" id="JAZIBG010000028">
    <property type="protein sequence ID" value="MEF7615000.1"/>
    <property type="molecule type" value="Genomic_DNA"/>
</dbReference>
<evidence type="ECO:0000313" key="8">
    <source>
        <dbReference type="EMBL" id="MEF7615000.1"/>
    </source>
</evidence>
<reference evidence="8 9" key="1">
    <citation type="submission" date="2024-02" db="EMBL/GenBank/DDBJ databases">
        <title>Genome sequence of Aquincola sp. MAHUQ-54.</title>
        <authorList>
            <person name="Huq M.A."/>
        </authorList>
    </citation>
    <scope>NUCLEOTIDE SEQUENCE [LARGE SCALE GENOMIC DNA]</scope>
    <source>
        <strain evidence="8 9">MAHUQ-54</strain>
    </source>
</reference>
<evidence type="ECO:0000256" key="1">
    <source>
        <dbReference type="ARBA" id="ARBA00022679"/>
    </source>
</evidence>
<dbReference type="AlphaFoldDB" id="A0AAW9QCQ6"/>
<evidence type="ECO:0000313" key="9">
    <source>
        <dbReference type="Proteomes" id="UP001336250"/>
    </source>
</evidence>
<dbReference type="Gene3D" id="1.10.510.10">
    <property type="entry name" value="Transferase(Phosphotransferase) domain 1"/>
    <property type="match status" value="1"/>
</dbReference>
<feature type="region of interest" description="Disordered" evidence="5">
    <location>
        <begin position="291"/>
        <end position="415"/>
    </location>
</feature>
<dbReference type="SUPFAM" id="SSF56112">
    <property type="entry name" value="Protein kinase-like (PK-like)"/>
    <property type="match status" value="1"/>
</dbReference>
<keyword evidence="9" id="KW-1185">Reference proteome</keyword>
<dbReference type="Gene3D" id="3.30.200.20">
    <property type="entry name" value="Phosphorylase Kinase, domain 1"/>
    <property type="match status" value="1"/>
</dbReference>
<feature type="compositionally biased region" description="Low complexity" evidence="5">
    <location>
        <begin position="369"/>
        <end position="381"/>
    </location>
</feature>
<protein>
    <recommendedName>
        <fullName evidence="7">Protein kinase domain-containing protein</fullName>
    </recommendedName>
</protein>
<name>A0AAW9QCQ6_9BURK</name>
<feature type="region of interest" description="Disordered" evidence="5">
    <location>
        <begin position="438"/>
        <end position="518"/>
    </location>
</feature>
<proteinExistence type="predicted"/>
<dbReference type="PROSITE" id="PS50011">
    <property type="entry name" value="PROTEIN_KINASE_DOM"/>
    <property type="match status" value="1"/>
</dbReference>
<feature type="domain" description="Protein kinase" evidence="7">
    <location>
        <begin position="29"/>
        <end position="291"/>
    </location>
</feature>
<dbReference type="RefSeq" id="WP_332290100.1">
    <property type="nucleotide sequence ID" value="NZ_JAZIBG010000028.1"/>
</dbReference>
<evidence type="ECO:0000256" key="5">
    <source>
        <dbReference type="SAM" id="MobiDB-lite"/>
    </source>
</evidence>
<keyword evidence="4" id="KW-0067">ATP-binding</keyword>
<keyword evidence="1" id="KW-0808">Transferase</keyword>
<dbReference type="InterPro" id="IPR011009">
    <property type="entry name" value="Kinase-like_dom_sf"/>
</dbReference>
<evidence type="ECO:0000259" key="7">
    <source>
        <dbReference type="PROSITE" id="PS50011"/>
    </source>
</evidence>
<keyword evidence="6" id="KW-0472">Membrane</keyword>
<organism evidence="8 9">
    <name type="scientific">Aquincola agrisoli</name>
    <dbReference type="NCBI Taxonomy" id="3119538"/>
    <lineage>
        <taxon>Bacteria</taxon>
        <taxon>Pseudomonadati</taxon>
        <taxon>Pseudomonadota</taxon>
        <taxon>Betaproteobacteria</taxon>
        <taxon>Burkholderiales</taxon>
        <taxon>Sphaerotilaceae</taxon>
        <taxon>Aquincola</taxon>
    </lineage>
</organism>
<dbReference type="SMART" id="SM00220">
    <property type="entry name" value="S_TKc"/>
    <property type="match status" value="1"/>
</dbReference>
<dbReference type="PANTHER" id="PTHR43289:SF34">
    <property type="entry name" value="SERINE_THREONINE-PROTEIN KINASE YBDM-RELATED"/>
    <property type="match status" value="1"/>
</dbReference>
<dbReference type="Proteomes" id="UP001336250">
    <property type="component" value="Unassembled WGS sequence"/>
</dbReference>
<dbReference type="InterPro" id="IPR000719">
    <property type="entry name" value="Prot_kinase_dom"/>
</dbReference>
<gene>
    <name evidence="8" type="ORF">V4F39_13850</name>
</gene>
<dbReference type="GO" id="GO:0005524">
    <property type="term" value="F:ATP binding"/>
    <property type="evidence" value="ECO:0007669"/>
    <property type="project" value="UniProtKB-KW"/>
</dbReference>
<feature type="transmembrane region" description="Helical" evidence="6">
    <location>
        <begin position="591"/>
        <end position="613"/>
    </location>
</feature>
<evidence type="ECO:0000256" key="4">
    <source>
        <dbReference type="ARBA" id="ARBA00022840"/>
    </source>
</evidence>
<evidence type="ECO:0000256" key="2">
    <source>
        <dbReference type="ARBA" id="ARBA00022741"/>
    </source>
</evidence>
<dbReference type="GO" id="GO:0004674">
    <property type="term" value="F:protein serine/threonine kinase activity"/>
    <property type="evidence" value="ECO:0007669"/>
    <property type="project" value="TreeGrafter"/>
</dbReference>
<keyword evidence="3" id="KW-0418">Kinase</keyword>
<feature type="region of interest" description="Disordered" evidence="5">
    <location>
        <begin position="530"/>
        <end position="584"/>
    </location>
</feature>
<keyword evidence="6" id="KW-0812">Transmembrane</keyword>
<evidence type="ECO:0000256" key="6">
    <source>
        <dbReference type="SAM" id="Phobius"/>
    </source>
</evidence>